<name>A0A7W8ACZ2_9ACTN</name>
<evidence type="ECO:0000256" key="4">
    <source>
        <dbReference type="PROSITE-ProRule" id="PRU00335"/>
    </source>
</evidence>
<dbReference type="Pfam" id="PF02909">
    <property type="entry name" value="TetR_C_1"/>
    <property type="match status" value="1"/>
</dbReference>
<keyword evidence="1" id="KW-0805">Transcription regulation</keyword>
<keyword evidence="7" id="KW-1185">Reference proteome</keyword>
<dbReference type="GO" id="GO:0000976">
    <property type="term" value="F:transcription cis-regulatory region binding"/>
    <property type="evidence" value="ECO:0007669"/>
    <property type="project" value="TreeGrafter"/>
</dbReference>
<dbReference type="RefSeq" id="WP_312896675.1">
    <property type="nucleotide sequence ID" value="NZ_JACHIN010000013.1"/>
</dbReference>
<feature type="domain" description="HTH tetR-type" evidence="5">
    <location>
        <begin position="19"/>
        <end position="79"/>
    </location>
</feature>
<dbReference type="EMBL" id="JACHIN010000013">
    <property type="protein sequence ID" value="MBB5082473.1"/>
    <property type="molecule type" value="Genomic_DNA"/>
</dbReference>
<dbReference type="SUPFAM" id="SSF46689">
    <property type="entry name" value="Homeodomain-like"/>
    <property type="match status" value="1"/>
</dbReference>
<dbReference type="GO" id="GO:0045892">
    <property type="term" value="P:negative regulation of DNA-templated transcription"/>
    <property type="evidence" value="ECO:0007669"/>
    <property type="project" value="InterPro"/>
</dbReference>
<dbReference type="InterPro" id="IPR001647">
    <property type="entry name" value="HTH_TetR"/>
</dbReference>
<evidence type="ECO:0000256" key="3">
    <source>
        <dbReference type="ARBA" id="ARBA00023163"/>
    </source>
</evidence>
<reference evidence="6 7" key="1">
    <citation type="submission" date="2020-08" db="EMBL/GenBank/DDBJ databases">
        <title>Genomic Encyclopedia of Type Strains, Phase IV (KMG-IV): sequencing the most valuable type-strain genomes for metagenomic binning, comparative biology and taxonomic classification.</title>
        <authorList>
            <person name="Goeker M."/>
        </authorList>
    </citation>
    <scope>NUCLEOTIDE SEQUENCE [LARGE SCALE GENOMIC DNA]</scope>
    <source>
        <strain evidence="6 7">DSM 45385</strain>
    </source>
</reference>
<dbReference type="SUPFAM" id="SSF48498">
    <property type="entry name" value="Tetracyclin repressor-like, C-terminal domain"/>
    <property type="match status" value="1"/>
</dbReference>
<dbReference type="Proteomes" id="UP000568380">
    <property type="component" value="Unassembled WGS sequence"/>
</dbReference>
<evidence type="ECO:0000259" key="5">
    <source>
        <dbReference type="PROSITE" id="PS50977"/>
    </source>
</evidence>
<protein>
    <submittedName>
        <fullName evidence="6">AcrR family transcriptional regulator</fullName>
    </submittedName>
</protein>
<organism evidence="6 7">
    <name type="scientific">Nonomuraea endophytica</name>
    <dbReference type="NCBI Taxonomy" id="714136"/>
    <lineage>
        <taxon>Bacteria</taxon>
        <taxon>Bacillati</taxon>
        <taxon>Actinomycetota</taxon>
        <taxon>Actinomycetes</taxon>
        <taxon>Streptosporangiales</taxon>
        <taxon>Streptosporangiaceae</taxon>
        <taxon>Nonomuraea</taxon>
    </lineage>
</organism>
<dbReference type="PANTHER" id="PTHR30055:SF151">
    <property type="entry name" value="TRANSCRIPTIONAL REGULATORY PROTEIN"/>
    <property type="match status" value="1"/>
</dbReference>
<dbReference type="PANTHER" id="PTHR30055">
    <property type="entry name" value="HTH-TYPE TRANSCRIPTIONAL REGULATOR RUTR"/>
    <property type="match status" value="1"/>
</dbReference>
<sequence length="270" mass="30089">MANPERSTELLWGAKGRGGLNLERIVRAGIELADAEGLAAVSMRRVAERLGYTTMSLYRHVPGKAELVDLMRDTALGTEPDLGPPRGWRADTEAWARSGLEFYRRHPWLLESAGVRHVPGPNSIAGFEQALAIVAATGLRPAQVVAVVGLVGHFVESAAREVVETTRIERRTGVGHDEWWGARDSLYQHLDRYPTLTRIYEEGGFDEPLDPFEFGLQRVLDGIEALIRDEVRDETRCAVCGKVIDPAETGRPRAYCSRACQQKAYRRRKV</sequence>
<evidence type="ECO:0000256" key="1">
    <source>
        <dbReference type="ARBA" id="ARBA00023015"/>
    </source>
</evidence>
<dbReference type="InterPro" id="IPR036271">
    <property type="entry name" value="Tet_transcr_reg_TetR-rel_C_sf"/>
</dbReference>
<evidence type="ECO:0000313" key="7">
    <source>
        <dbReference type="Proteomes" id="UP000568380"/>
    </source>
</evidence>
<gene>
    <name evidence="6" type="ORF">HNR40_007968</name>
</gene>
<comment type="caution">
    <text evidence="6">The sequence shown here is derived from an EMBL/GenBank/DDBJ whole genome shotgun (WGS) entry which is preliminary data.</text>
</comment>
<dbReference type="GO" id="GO:0003700">
    <property type="term" value="F:DNA-binding transcription factor activity"/>
    <property type="evidence" value="ECO:0007669"/>
    <property type="project" value="TreeGrafter"/>
</dbReference>
<dbReference type="Gene3D" id="1.10.357.10">
    <property type="entry name" value="Tetracycline Repressor, domain 2"/>
    <property type="match status" value="1"/>
</dbReference>
<dbReference type="InterPro" id="IPR004111">
    <property type="entry name" value="Repressor_TetR_C"/>
</dbReference>
<dbReference type="InterPro" id="IPR009057">
    <property type="entry name" value="Homeodomain-like_sf"/>
</dbReference>
<dbReference type="AlphaFoldDB" id="A0A7W8ACZ2"/>
<dbReference type="PROSITE" id="PS50977">
    <property type="entry name" value="HTH_TETR_2"/>
    <property type="match status" value="1"/>
</dbReference>
<dbReference type="Pfam" id="PF00440">
    <property type="entry name" value="TetR_N"/>
    <property type="match status" value="1"/>
</dbReference>
<accession>A0A7W8ACZ2</accession>
<dbReference type="InterPro" id="IPR050109">
    <property type="entry name" value="HTH-type_TetR-like_transc_reg"/>
</dbReference>
<evidence type="ECO:0000256" key="2">
    <source>
        <dbReference type="ARBA" id="ARBA00023125"/>
    </source>
</evidence>
<keyword evidence="3" id="KW-0804">Transcription</keyword>
<evidence type="ECO:0000313" key="6">
    <source>
        <dbReference type="EMBL" id="MBB5082473.1"/>
    </source>
</evidence>
<proteinExistence type="predicted"/>
<dbReference type="Gene3D" id="1.10.10.60">
    <property type="entry name" value="Homeodomain-like"/>
    <property type="match status" value="1"/>
</dbReference>
<keyword evidence="2 4" id="KW-0238">DNA-binding</keyword>
<feature type="DNA-binding region" description="H-T-H motif" evidence="4">
    <location>
        <begin position="42"/>
        <end position="61"/>
    </location>
</feature>